<protein>
    <submittedName>
        <fullName evidence="1">Uncharacterized protein</fullName>
    </submittedName>
</protein>
<dbReference type="AlphaFoldDB" id="A1ZSP3"/>
<organism evidence="1 2">
    <name type="scientific">Microscilla marina ATCC 23134</name>
    <dbReference type="NCBI Taxonomy" id="313606"/>
    <lineage>
        <taxon>Bacteria</taxon>
        <taxon>Pseudomonadati</taxon>
        <taxon>Bacteroidota</taxon>
        <taxon>Cytophagia</taxon>
        <taxon>Cytophagales</taxon>
        <taxon>Microscillaceae</taxon>
        <taxon>Microscilla</taxon>
    </lineage>
</organism>
<keyword evidence="2" id="KW-1185">Reference proteome</keyword>
<evidence type="ECO:0000313" key="2">
    <source>
        <dbReference type="Proteomes" id="UP000004095"/>
    </source>
</evidence>
<gene>
    <name evidence="1" type="ORF">M23134_06152</name>
</gene>
<evidence type="ECO:0000313" key="1">
    <source>
        <dbReference type="EMBL" id="EAY26623.1"/>
    </source>
</evidence>
<name>A1ZSP3_MICM2</name>
<reference evidence="1 2" key="1">
    <citation type="submission" date="2007-01" db="EMBL/GenBank/DDBJ databases">
        <authorList>
            <person name="Haygood M."/>
            <person name="Podell S."/>
            <person name="Anderson C."/>
            <person name="Hopkinson B."/>
            <person name="Roe K."/>
            <person name="Barbeau K."/>
            <person name="Gaasterland T."/>
            <person name="Ferriera S."/>
            <person name="Johnson J."/>
            <person name="Kravitz S."/>
            <person name="Beeson K."/>
            <person name="Sutton G."/>
            <person name="Rogers Y.-H."/>
            <person name="Friedman R."/>
            <person name="Frazier M."/>
            <person name="Venter J.C."/>
        </authorList>
    </citation>
    <scope>NUCLEOTIDE SEQUENCE [LARGE SCALE GENOMIC DNA]</scope>
    <source>
        <strain evidence="1 2">ATCC 23134</strain>
    </source>
</reference>
<dbReference type="Proteomes" id="UP000004095">
    <property type="component" value="Unassembled WGS sequence"/>
</dbReference>
<sequence>MENMKDEDWAKPYKNLPYIDDVKEYTKEDEALFKEIKEVLKKYNVLDKFGITLLHTHFPVKKGEIMVEHYNPEDKSQLTKPHPKEDIEKLGLVPISWRFTDNDQTDEQ</sequence>
<dbReference type="EMBL" id="AAWS01000032">
    <property type="protein sequence ID" value="EAY26623.1"/>
    <property type="molecule type" value="Genomic_DNA"/>
</dbReference>
<accession>A1ZSP3</accession>
<proteinExistence type="predicted"/>
<dbReference type="OrthoDB" id="4272688at2"/>
<comment type="caution">
    <text evidence="1">The sequence shown here is derived from an EMBL/GenBank/DDBJ whole genome shotgun (WGS) entry which is preliminary data.</text>
</comment>
<dbReference type="RefSeq" id="WP_002700639.1">
    <property type="nucleotide sequence ID" value="NZ_AAWS01000032.1"/>
</dbReference>